<keyword evidence="2" id="KW-1185">Reference proteome</keyword>
<proteinExistence type="predicted"/>
<evidence type="ECO:0000313" key="2">
    <source>
        <dbReference type="Proteomes" id="UP000187172"/>
    </source>
</evidence>
<organism evidence="1 2">
    <name type="scientific">Paenibacillus rhizosphaerae</name>
    <dbReference type="NCBI Taxonomy" id="297318"/>
    <lineage>
        <taxon>Bacteria</taxon>
        <taxon>Bacillati</taxon>
        <taxon>Bacillota</taxon>
        <taxon>Bacilli</taxon>
        <taxon>Bacillales</taxon>
        <taxon>Paenibacillaceae</taxon>
        <taxon>Paenibacillus</taxon>
    </lineage>
</organism>
<dbReference type="EMBL" id="MRTP01000001">
    <property type="protein sequence ID" value="OMF58623.1"/>
    <property type="molecule type" value="Genomic_DNA"/>
</dbReference>
<evidence type="ECO:0008006" key="3">
    <source>
        <dbReference type="Google" id="ProtNLM"/>
    </source>
</evidence>
<reference evidence="1 2" key="1">
    <citation type="submission" date="2016-11" db="EMBL/GenBank/DDBJ databases">
        <title>Paenibacillus species isolates.</title>
        <authorList>
            <person name="Beno S.M."/>
        </authorList>
    </citation>
    <scope>NUCLEOTIDE SEQUENCE [LARGE SCALE GENOMIC DNA]</scope>
    <source>
        <strain evidence="1 2">FSL R5-0378</strain>
    </source>
</reference>
<sequence>MKQTMIVISDYIEGAPVVASVRYAGLMKHFMEQYRLIVVNDRKCGPAPSRFAAVNYKYDTPSSTFTQTMVGGEPSGRGIKQLIEGALRNKWTITAWRNYKYSSYAFRRMNIRLFRELDACLEQNEVSAVFLTIPDVYGLYIIDHIKRKSPGIPVVLEIRDIINHNIGEGQPRLAYRRAERMIPRLADAIVAVSHGIRQHYELGQERPSIRLIRNGYDEEPFQNCVYQRISDNVRELTMAHIGSIYKGRNIHALIEGLQLFHERTGIRIKLKVAGLLDQQAARDLSNVNMTGDGVTVEIVGSVRHEAAASLLKEADVAVILTHTKGSDYAIPGKTFEYIGACKPILAVTADRELVELVHGRYGICAGHHRDSVADGLADLIAKEFDFSCRSAFSRTNQADQLLAMIGEHIRGATQKRVKRV</sequence>
<comment type="caution">
    <text evidence="1">The sequence shown here is derived from an EMBL/GenBank/DDBJ whole genome shotgun (WGS) entry which is preliminary data.</text>
</comment>
<accession>A0A1R1F3H0</accession>
<dbReference type="Proteomes" id="UP000187172">
    <property type="component" value="Unassembled WGS sequence"/>
</dbReference>
<dbReference type="AlphaFoldDB" id="A0A1R1F3H0"/>
<dbReference type="RefSeq" id="WP_076168503.1">
    <property type="nucleotide sequence ID" value="NZ_MRTP01000001.1"/>
</dbReference>
<gene>
    <name evidence="1" type="ORF">BK138_08955</name>
</gene>
<name>A0A1R1F3H0_9BACL</name>
<dbReference type="Gene3D" id="3.40.50.2000">
    <property type="entry name" value="Glycogen Phosphorylase B"/>
    <property type="match status" value="2"/>
</dbReference>
<dbReference type="SUPFAM" id="SSF53756">
    <property type="entry name" value="UDP-Glycosyltransferase/glycogen phosphorylase"/>
    <property type="match status" value="1"/>
</dbReference>
<evidence type="ECO:0000313" key="1">
    <source>
        <dbReference type="EMBL" id="OMF58623.1"/>
    </source>
</evidence>
<dbReference type="STRING" id="297318.BK138_08955"/>
<protein>
    <recommendedName>
        <fullName evidence="3">Glycosyl transferase family 1 domain-containing protein</fullName>
    </recommendedName>
</protein>